<proteinExistence type="predicted"/>
<evidence type="ECO:0000313" key="2">
    <source>
        <dbReference type="RefSeq" id="XP_016489798.1"/>
    </source>
</evidence>
<dbReference type="OrthoDB" id="1939627at2759"/>
<feature type="compositionally biased region" description="Low complexity" evidence="1">
    <location>
        <begin position="233"/>
        <end position="256"/>
    </location>
</feature>
<feature type="compositionally biased region" description="Low complexity" evidence="1">
    <location>
        <begin position="207"/>
        <end position="221"/>
    </location>
</feature>
<feature type="compositionally biased region" description="Polar residues" evidence="1">
    <location>
        <begin position="350"/>
        <end position="365"/>
    </location>
</feature>
<dbReference type="RefSeq" id="XP_016489798.1">
    <property type="nucleotide sequence ID" value="XM_016634312.1"/>
</dbReference>
<feature type="region of interest" description="Disordered" evidence="1">
    <location>
        <begin position="96"/>
        <end position="187"/>
    </location>
</feature>
<feature type="compositionally biased region" description="Basic and acidic residues" evidence="1">
    <location>
        <begin position="278"/>
        <end position="294"/>
    </location>
</feature>
<evidence type="ECO:0000256" key="1">
    <source>
        <dbReference type="SAM" id="MobiDB-lite"/>
    </source>
</evidence>
<feature type="compositionally biased region" description="Pro residues" evidence="1">
    <location>
        <begin position="118"/>
        <end position="147"/>
    </location>
</feature>
<dbReference type="PaxDb" id="4097-A0A1S4BLN4"/>
<protein>
    <submittedName>
        <fullName evidence="2">Mucin-5AC-like</fullName>
    </submittedName>
</protein>
<dbReference type="PANTHER" id="PTHR33472:SF25">
    <property type="entry name" value="MUCIN-5AC-LIKE"/>
    <property type="match status" value="1"/>
</dbReference>
<dbReference type="KEGG" id="nta:107809661"/>
<dbReference type="OMA" id="NIMEMDE"/>
<dbReference type="AlphaFoldDB" id="A0A1S4BLN4"/>
<sequence length="431" mass="46671">MNLEARIKKERGFQLKGPYICCLHTIDGLCRVCINSSVEAAIRTFTSYIWQRFRREYEHFTLQLLSVMKTACQGLKTVKNSVTPPSRLFVRLAPFGRQMQPTPAPAPTPRPTALRAPAPQPFRPPAPQPRPTVRPPPPAVTSPPPPTRALFPGITTITAARSPTTSTAPPSPAKSIPAITSVPSSPAATSTFLPITSSSFTLRSPETKTSAPPSSSLTTSPFPKPVPSPPKTAAPTTPITTVTASTTATTTLSPRTIKPFKESPQKYPETNPLFRPPPPEKEPKRAPVEEETKKLMLGQGTAGNSSSKMNEKAATDSKKVTELKKLPRRLVTLIGENKGAIMVLSPNSTKKSYTNGFGGKSQTVGGNKEEGQTHVKGSNKKKEDQNEMNTMEMEESTLFINSNVQGVNNSILDDSSLTHHDPGFHIFFSTD</sequence>
<feature type="compositionally biased region" description="Low complexity" evidence="1">
    <location>
        <begin position="154"/>
        <end position="187"/>
    </location>
</feature>
<feature type="compositionally biased region" description="Basic and acidic residues" evidence="1">
    <location>
        <begin position="309"/>
        <end position="318"/>
    </location>
</feature>
<feature type="compositionally biased region" description="Pro residues" evidence="1">
    <location>
        <begin position="222"/>
        <end position="232"/>
    </location>
</feature>
<organism evidence="2">
    <name type="scientific">Nicotiana tabacum</name>
    <name type="common">Common tobacco</name>
    <dbReference type="NCBI Taxonomy" id="4097"/>
    <lineage>
        <taxon>Eukaryota</taxon>
        <taxon>Viridiplantae</taxon>
        <taxon>Streptophyta</taxon>
        <taxon>Embryophyta</taxon>
        <taxon>Tracheophyta</taxon>
        <taxon>Spermatophyta</taxon>
        <taxon>Magnoliopsida</taxon>
        <taxon>eudicotyledons</taxon>
        <taxon>Gunneridae</taxon>
        <taxon>Pentapetalae</taxon>
        <taxon>asterids</taxon>
        <taxon>lamiids</taxon>
        <taxon>Solanales</taxon>
        <taxon>Solanaceae</taxon>
        <taxon>Nicotianoideae</taxon>
        <taxon>Nicotianeae</taxon>
        <taxon>Nicotiana</taxon>
    </lineage>
</organism>
<accession>A0A1S4BLN4</accession>
<name>A0A1S4BLN4_TOBAC</name>
<gene>
    <name evidence="2" type="primary">LOC107809661</name>
</gene>
<feature type="region of interest" description="Disordered" evidence="1">
    <location>
        <begin position="350"/>
        <end position="386"/>
    </location>
</feature>
<dbReference type="PANTHER" id="PTHR33472">
    <property type="entry name" value="OS01G0106600 PROTEIN"/>
    <property type="match status" value="1"/>
</dbReference>
<feature type="region of interest" description="Disordered" evidence="1">
    <location>
        <begin position="201"/>
        <end position="318"/>
    </location>
</feature>
<reference evidence="2" key="1">
    <citation type="submission" date="2025-08" db="UniProtKB">
        <authorList>
            <consortium name="RefSeq"/>
        </authorList>
    </citation>
    <scope>IDENTIFICATION</scope>
</reference>